<evidence type="ECO:0000313" key="3">
    <source>
        <dbReference type="EMBL" id="KAJ2002694.1"/>
    </source>
</evidence>
<evidence type="ECO:0000256" key="1">
    <source>
        <dbReference type="SAM" id="Coils"/>
    </source>
</evidence>
<feature type="region of interest" description="Disordered" evidence="2">
    <location>
        <begin position="112"/>
        <end position="281"/>
    </location>
</feature>
<gene>
    <name evidence="3" type="ORF">H4R26_003481</name>
</gene>
<dbReference type="EMBL" id="JANBQF010000279">
    <property type="protein sequence ID" value="KAJ2002694.1"/>
    <property type="molecule type" value="Genomic_DNA"/>
</dbReference>
<sequence>MPSLAVSTPNSEKFQIEFEHERQSNVQFGLKSGMYNHGQGAAGATDDFSAQADVVVAKAWGTFRTTGSQNGAAQSLHSPGANGGDGVDEGDTTFDALSFSDSSDLTLSRMIRESSVNDTGRQTELEQQYGRGEEAQNAGEESHKAEESPEMDERRRSLATAAASTPKLARSQSDTSPESRVLRSALRGGRSVSGGNEQGADEPTSPTPPTTTPRKVSFAVLQQRQQQEQEQRQSAESAEEHLESTAPLDSRVSALDDEASAESIEFRLSESGGSQISRSVAGGAGLPGDMFRKFAGWAQNSLMQRSPSPKPTALTVPASTDNAVSNSVDSSQSNASVSPVRTEPMRSQVLVTPQSGGARRNVPTPSRSVNPQTPSRSVNPLTRHLALKAIMSAPSLRTDRQLDRPQPVAWPKNLTGAADNTSVFLSSQGDDSLDPYDLSGLQRQIDGLTNMFKQDQSAVQEEVRFFDEVWIGVQEDLRVARQQALDAEAARDLLQRQAEALDVERSEWEAERQRLEDDARELQSSIDRWRQRIGDVESERQGVWKEGSQTRAEILHALALAEDRVLEERAARVEAEAELRSKGGRLEAEAELKSKCDRLESEQRELLDHLESAIATNGQLEAENRGMQAELHDAQMQLHEMQALSGRLEGMAEKNRQLERRLAVTEAERASFAARHGGEATLKEALDGMRGDNALLKETLEDLTEQNRDLKEKQQELAEQNKQLKQAAESNEESKFFITAINNSPPLLPQPNSSAPLVPLQTEKEPEVVVLLKRTHMAEIQQLNRDYERLTEALRAANSENQRIKTEALRVPSRDVEVEQLRENEERLVRALDGAQQNARELAARNGELAAQSDAHAQRAARVETELGDAQLALSEAAVVRGA</sequence>
<evidence type="ECO:0000313" key="4">
    <source>
        <dbReference type="Proteomes" id="UP001150907"/>
    </source>
</evidence>
<feature type="region of interest" description="Disordered" evidence="2">
    <location>
        <begin position="302"/>
        <end position="378"/>
    </location>
</feature>
<feature type="compositionally biased region" description="Low complexity" evidence="2">
    <location>
        <begin position="319"/>
        <end position="338"/>
    </location>
</feature>
<feature type="coiled-coil region" evidence="1">
    <location>
        <begin position="773"/>
        <end position="852"/>
    </location>
</feature>
<dbReference type="Proteomes" id="UP001150907">
    <property type="component" value="Unassembled WGS sequence"/>
</dbReference>
<feature type="compositionally biased region" description="Polar residues" evidence="2">
    <location>
        <begin position="363"/>
        <end position="378"/>
    </location>
</feature>
<name>A0A9W8EEK5_9FUNG</name>
<dbReference type="PANTHER" id="PTHR32258">
    <property type="entry name" value="PROTEIN NETWORKED 4A"/>
    <property type="match status" value="1"/>
</dbReference>
<proteinExistence type="predicted"/>
<feature type="compositionally biased region" description="Basic and acidic residues" evidence="2">
    <location>
        <begin position="140"/>
        <end position="156"/>
    </location>
</feature>
<comment type="caution">
    <text evidence="3">The sequence shown here is derived from an EMBL/GenBank/DDBJ whole genome shotgun (WGS) entry which is preliminary data.</text>
</comment>
<organism evidence="3 4">
    <name type="scientific">Coemansia thaxteri</name>
    <dbReference type="NCBI Taxonomy" id="2663907"/>
    <lineage>
        <taxon>Eukaryota</taxon>
        <taxon>Fungi</taxon>
        <taxon>Fungi incertae sedis</taxon>
        <taxon>Zoopagomycota</taxon>
        <taxon>Kickxellomycotina</taxon>
        <taxon>Kickxellomycetes</taxon>
        <taxon>Kickxellales</taxon>
        <taxon>Kickxellaceae</taxon>
        <taxon>Coemansia</taxon>
    </lineage>
</organism>
<dbReference type="PANTHER" id="PTHR32258:SF28">
    <property type="entry name" value="PROTEIN NETWORKED 3A-RELATED"/>
    <property type="match status" value="1"/>
</dbReference>
<accession>A0A9W8EEK5</accession>
<feature type="non-terminal residue" evidence="3">
    <location>
        <position position="883"/>
    </location>
</feature>
<keyword evidence="1" id="KW-0175">Coiled coil</keyword>
<keyword evidence="4" id="KW-1185">Reference proteome</keyword>
<feature type="compositionally biased region" description="Polar residues" evidence="2">
    <location>
        <begin position="114"/>
        <end position="126"/>
    </location>
</feature>
<feature type="region of interest" description="Disordered" evidence="2">
    <location>
        <begin position="65"/>
        <end position="95"/>
    </location>
</feature>
<evidence type="ECO:0000256" key="2">
    <source>
        <dbReference type="SAM" id="MobiDB-lite"/>
    </source>
</evidence>
<dbReference type="AlphaFoldDB" id="A0A9W8EEK5"/>
<protein>
    <submittedName>
        <fullName evidence="3">Uncharacterized protein</fullName>
    </submittedName>
</protein>
<reference evidence="3" key="1">
    <citation type="submission" date="2022-07" db="EMBL/GenBank/DDBJ databases">
        <title>Phylogenomic reconstructions and comparative analyses of Kickxellomycotina fungi.</title>
        <authorList>
            <person name="Reynolds N.K."/>
            <person name="Stajich J.E."/>
            <person name="Barry K."/>
            <person name="Grigoriev I.V."/>
            <person name="Crous P."/>
            <person name="Smith M.E."/>
        </authorList>
    </citation>
    <scope>NUCLEOTIDE SEQUENCE</scope>
    <source>
        <strain evidence="3">IMI 214461</strain>
    </source>
</reference>
<dbReference type="InterPro" id="IPR051861">
    <property type="entry name" value="NET_actin-binding_domain"/>
</dbReference>
<feature type="compositionally biased region" description="Basic and acidic residues" evidence="2">
    <location>
        <begin position="227"/>
        <end position="243"/>
    </location>
</feature>
<feature type="compositionally biased region" description="Polar residues" evidence="2">
    <location>
        <begin position="65"/>
        <end position="77"/>
    </location>
</feature>
<feature type="coiled-coil region" evidence="1">
    <location>
        <begin position="477"/>
        <end position="734"/>
    </location>
</feature>
<dbReference type="OrthoDB" id="5569734at2759"/>